<evidence type="ECO:0000256" key="4">
    <source>
        <dbReference type="PIRSR" id="PIRSR006278-1"/>
    </source>
</evidence>
<name>A0A916YL02_9BACT</name>
<dbReference type="PANTHER" id="PTHR43780">
    <property type="entry name" value="1-AMINOCYCLOPROPANE-1-CARBOXYLATE DEAMINASE-RELATED"/>
    <property type="match status" value="1"/>
</dbReference>
<feature type="domain" description="Tryptophan synthase beta chain-like PALP" evidence="6">
    <location>
        <begin position="21"/>
        <end position="314"/>
    </location>
</feature>
<dbReference type="Pfam" id="PF00291">
    <property type="entry name" value="PALP"/>
    <property type="match status" value="1"/>
</dbReference>
<dbReference type="AlphaFoldDB" id="A0A916YL02"/>
<evidence type="ECO:0000313" key="7">
    <source>
        <dbReference type="EMBL" id="GGD49642.1"/>
    </source>
</evidence>
<dbReference type="PANTHER" id="PTHR43780:SF2">
    <property type="entry name" value="1-AMINOCYCLOPROPANE-1-CARBOXYLATE DEAMINASE-RELATED"/>
    <property type="match status" value="1"/>
</dbReference>
<keyword evidence="8" id="KW-1185">Reference proteome</keyword>
<dbReference type="Gene3D" id="3.40.50.1100">
    <property type="match status" value="2"/>
</dbReference>
<dbReference type="EMBL" id="BMKK01000002">
    <property type="protein sequence ID" value="GGD49642.1"/>
    <property type="molecule type" value="Genomic_DNA"/>
</dbReference>
<dbReference type="Proteomes" id="UP000609064">
    <property type="component" value="Unassembled WGS sequence"/>
</dbReference>
<dbReference type="PIRSF" id="PIRSF006278">
    <property type="entry name" value="ACCD_DCysDesulf"/>
    <property type="match status" value="1"/>
</dbReference>
<dbReference type="SUPFAM" id="SSF53686">
    <property type="entry name" value="Tryptophan synthase beta subunit-like PLP-dependent enzymes"/>
    <property type="match status" value="1"/>
</dbReference>
<gene>
    <name evidence="7" type="ORF">GCM10011514_12260</name>
</gene>
<evidence type="ECO:0000256" key="2">
    <source>
        <dbReference type="ARBA" id="ARBA00008639"/>
    </source>
</evidence>
<dbReference type="InterPro" id="IPR027278">
    <property type="entry name" value="ACCD_DCysDesulf"/>
</dbReference>
<sequence length="318" mass="35539">MTDISANITFAEQINQILTLPSPLQKLNDDKFLAHGMEVFVKRDDLIHPEISGNKWRKLKYNLLDAQKQGIRQIVTFGGAYSNHIYATAAAGKYFGFETVGIIRGDELNENSSETLRFASKCGMKLHFVTRTEYRNLREQPDSNSIIQSYRNARIIPEGGTTPLSLSGVGEMVDEILQQFGQAPDYILCPVGTAGTISGIIANTNSQTKVIGVCVLKNGQYLLNEIDTLLKSNTMSNDGRVLNPAIVNYEILWNENHGGYAKKTPELIDFVSKFNAVHDFEIEPIYSGKMFFAFYKHFLEIIKPNSKVVLIHTGGLRP</sequence>
<dbReference type="InterPro" id="IPR001926">
    <property type="entry name" value="TrpB-like_PALP"/>
</dbReference>
<evidence type="ECO:0000259" key="6">
    <source>
        <dbReference type="Pfam" id="PF00291"/>
    </source>
</evidence>
<comment type="caution">
    <text evidence="7">The sequence shown here is derived from an EMBL/GenBank/DDBJ whole genome shotgun (WGS) entry which is preliminary data.</text>
</comment>
<protein>
    <submittedName>
        <fullName evidence="7">1-aminocyclopropane-1-carboxylate deaminase</fullName>
    </submittedName>
</protein>
<evidence type="ECO:0000313" key="8">
    <source>
        <dbReference type="Proteomes" id="UP000609064"/>
    </source>
</evidence>
<evidence type="ECO:0000256" key="5">
    <source>
        <dbReference type="PIRSR" id="PIRSR006278-2"/>
    </source>
</evidence>
<dbReference type="GO" id="GO:0019148">
    <property type="term" value="F:D-cysteine desulfhydrase activity"/>
    <property type="evidence" value="ECO:0007669"/>
    <property type="project" value="TreeGrafter"/>
</dbReference>
<feature type="active site" description="Nucleophile" evidence="4">
    <location>
        <position position="82"/>
    </location>
</feature>
<evidence type="ECO:0000256" key="1">
    <source>
        <dbReference type="ARBA" id="ARBA00001933"/>
    </source>
</evidence>
<dbReference type="InterPro" id="IPR036052">
    <property type="entry name" value="TrpB-like_PALP_sf"/>
</dbReference>
<reference evidence="7" key="1">
    <citation type="journal article" date="2014" name="Int. J. Syst. Evol. Microbiol.">
        <title>Complete genome sequence of Corynebacterium casei LMG S-19264T (=DSM 44701T), isolated from a smear-ripened cheese.</title>
        <authorList>
            <consortium name="US DOE Joint Genome Institute (JGI-PGF)"/>
            <person name="Walter F."/>
            <person name="Albersmeier A."/>
            <person name="Kalinowski J."/>
            <person name="Ruckert C."/>
        </authorList>
    </citation>
    <scope>NUCLEOTIDE SEQUENCE</scope>
    <source>
        <strain evidence="7">CGMCC 1.15958</strain>
    </source>
</reference>
<proteinExistence type="inferred from homology"/>
<comment type="similarity">
    <text evidence="2">Belongs to the ACC deaminase/D-cysteine desulfhydrase family.</text>
</comment>
<accession>A0A916YL02</accession>
<keyword evidence="3 5" id="KW-0663">Pyridoxal phosphate</keyword>
<comment type="cofactor">
    <cofactor evidence="1">
        <name>pyridoxal 5'-phosphate</name>
        <dbReference type="ChEBI" id="CHEBI:597326"/>
    </cofactor>
</comment>
<dbReference type="RefSeq" id="WP_188765150.1">
    <property type="nucleotide sequence ID" value="NZ_BMKK01000002.1"/>
</dbReference>
<reference evidence="7" key="2">
    <citation type="submission" date="2020-09" db="EMBL/GenBank/DDBJ databases">
        <authorList>
            <person name="Sun Q."/>
            <person name="Zhou Y."/>
        </authorList>
    </citation>
    <scope>NUCLEOTIDE SEQUENCE</scope>
    <source>
        <strain evidence="7">CGMCC 1.15958</strain>
    </source>
</reference>
<evidence type="ECO:0000256" key="3">
    <source>
        <dbReference type="ARBA" id="ARBA00022898"/>
    </source>
</evidence>
<organism evidence="7 8">
    <name type="scientific">Emticicia aquatilis</name>
    <dbReference type="NCBI Taxonomy" id="1537369"/>
    <lineage>
        <taxon>Bacteria</taxon>
        <taxon>Pseudomonadati</taxon>
        <taxon>Bacteroidota</taxon>
        <taxon>Cytophagia</taxon>
        <taxon>Cytophagales</taxon>
        <taxon>Leadbetterellaceae</taxon>
        <taxon>Emticicia</taxon>
    </lineage>
</organism>
<feature type="modified residue" description="N6-(pyridoxal phosphate)lysine" evidence="5">
    <location>
        <position position="55"/>
    </location>
</feature>